<keyword evidence="3" id="KW-1185">Reference proteome</keyword>
<name>A0ABV8Q277_9BACT</name>
<dbReference type="RefSeq" id="WP_379015445.1">
    <property type="nucleotide sequence ID" value="NZ_JBHSDC010000029.1"/>
</dbReference>
<protein>
    <recommendedName>
        <fullName evidence="4">Outer membrane protein beta-barrel domain-containing protein</fullName>
    </recommendedName>
</protein>
<feature type="signal peptide" evidence="1">
    <location>
        <begin position="1"/>
        <end position="20"/>
    </location>
</feature>
<gene>
    <name evidence="2" type="ORF">ACFOW1_15190</name>
</gene>
<evidence type="ECO:0000313" key="2">
    <source>
        <dbReference type="EMBL" id="MFC4233245.1"/>
    </source>
</evidence>
<keyword evidence="1" id="KW-0732">Signal</keyword>
<dbReference type="Proteomes" id="UP001595906">
    <property type="component" value="Unassembled WGS sequence"/>
</dbReference>
<dbReference type="EMBL" id="JBHSDC010000029">
    <property type="protein sequence ID" value="MFC4233245.1"/>
    <property type="molecule type" value="Genomic_DNA"/>
</dbReference>
<feature type="chain" id="PRO_5045180584" description="Outer membrane protein beta-barrel domain-containing protein" evidence="1">
    <location>
        <begin position="21"/>
        <end position="577"/>
    </location>
</feature>
<evidence type="ECO:0008006" key="4">
    <source>
        <dbReference type="Google" id="ProtNLM"/>
    </source>
</evidence>
<organism evidence="2 3">
    <name type="scientific">Parasediminibacterium paludis</name>
    <dbReference type="NCBI Taxonomy" id="908966"/>
    <lineage>
        <taxon>Bacteria</taxon>
        <taxon>Pseudomonadati</taxon>
        <taxon>Bacteroidota</taxon>
        <taxon>Chitinophagia</taxon>
        <taxon>Chitinophagales</taxon>
        <taxon>Chitinophagaceae</taxon>
        <taxon>Parasediminibacterium</taxon>
    </lineage>
</organism>
<evidence type="ECO:0000313" key="3">
    <source>
        <dbReference type="Proteomes" id="UP001595906"/>
    </source>
</evidence>
<reference evidence="3" key="1">
    <citation type="journal article" date="2019" name="Int. J. Syst. Evol. Microbiol.">
        <title>The Global Catalogue of Microorganisms (GCM) 10K type strain sequencing project: providing services to taxonomists for standard genome sequencing and annotation.</title>
        <authorList>
            <consortium name="The Broad Institute Genomics Platform"/>
            <consortium name="The Broad Institute Genome Sequencing Center for Infectious Disease"/>
            <person name="Wu L."/>
            <person name="Ma J."/>
        </authorList>
    </citation>
    <scope>NUCLEOTIDE SEQUENCE [LARGE SCALE GENOMIC DNA]</scope>
    <source>
        <strain evidence="3">CECT 8010</strain>
    </source>
</reference>
<accession>A0ABV8Q277</accession>
<comment type="caution">
    <text evidence="2">The sequence shown here is derived from an EMBL/GenBank/DDBJ whole genome shotgun (WGS) entry which is preliminary data.</text>
</comment>
<sequence length="577" mass="64118">MKKYLILILVSFQFFQIANAQEFNLGGLFGKDKLFKLNGGLNTSFLYNYSSDPNNQRDPFTMVVGGNLNFFVAGINLPVSFSYSNATLSVVPPMNFNKFSINPNYKWATLHLGTNTAVFSPYSLNGFQYNGVGFDLVPGKFKFKFMTGRLLKGTGDYNLNPTATPFYNRKAIGVAAEYQLQQGITIGGSLFHAKDDSTTAYNIPFELAIKPKENFVATLNTTVTILQQLKVSAEIAKNFITQDLTSPLNPVIGKDVFSGFLGVNGTTARQLARNVKLGYTLGTVDMGLEYEKVDLGYQCLGAFYNQNGFENTLMRFSFPLFHNKLFLSPSFGIQNDLSDSVSSQTGSRFITSINATYNPTNKLSINGTFNNNKSITNFRNLDNIATSNNLIPYYLDSIRLVLLNLNLSVNANYILKATKEIRQSISASYSLQKGTKKAGDFFIDEEANQFHNGNITMTTLYPKTTFQWNMNFNYNLATQGSTTKTTAYGPGFTIGKKFLNKKLLTQIGSSYNTTYTNTTALRVNVVNLKANVGYNIKNRHDFKFSGIFQTKASNNGLTNTASNTTNGIITLTYNYNF</sequence>
<evidence type="ECO:0000256" key="1">
    <source>
        <dbReference type="SAM" id="SignalP"/>
    </source>
</evidence>
<proteinExistence type="predicted"/>